<dbReference type="AlphaFoldDB" id="M7YNQ2"/>
<accession>M7YNQ2</accession>
<evidence type="ECO:0000313" key="2">
    <source>
        <dbReference type="EMBL" id="EMS48556.1"/>
    </source>
</evidence>
<protein>
    <submittedName>
        <fullName evidence="2">Potassium transporter 20</fullName>
    </submittedName>
</protein>
<feature type="domain" description="K+ potassium transporter integral membrane" evidence="1">
    <location>
        <begin position="32"/>
        <end position="74"/>
    </location>
</feature>
<proteinExistence type="predicted"/>
<reference evidence="2" key="1">
    <citation type="journal article" date="2013" name="Nature">
        <title>Draft genome of the wheat A-genome progenitor Triticum urartu.</title>
        <authorList>
            <person name="Ling H.Q."/>
            <person name="Zhao S."/>
            <person name="Liu D."/>
            <person name="Wang J."/>
            <person name="Sun H."/>
            <person name="Zhang C."/>
            <person name="Fan H."/>
            <person name="Li D."/>
            <person name="Dong L."/>
            <person name="Tao Y."/>
            <person name="Gao C."/>
            <person name="Wu H."/>
            <person name="Li Y."/>
            <person name="Cui Y."/>
            <person name="Guo X."/>
            <person name="Zheng S."/>
            <person name="Wang B."/>
            <person name="Yu K."/>
            <person name="Liang Q."/>
            <person name="Yang W."/>
            <person name="Lou X."/>
            <person name="Chen J."/>
            <person name="Feng M."/>
            <person name="Jian J."/>
            <person name="Zhang X."/>
            <person name="Luo G."/>
            <person name="Jiang Y."/>
            <person name="Liu J."/>
            <person name="Wang Z."/>
            <person name="Sha Y."/>
            <person name="Zhang B."/>
            <person name="Wu H."/>
            <person name="Tang D."/>
            <person name="Shen Q."/>
            <person name="Xue P."/>
            <person name="Zou S."/>
            <person name="Wang X."/>
            <person name="Liu X."/>
            <person name="Wang F."/>
            <person name="Yang Y."/>
            <person name="An X."/>
            <person name="Dong Z."/>
            <person name="Zhang K."/>
            <person name="Zhang X."/>
            <person name="Luo M.C."/>
            <person name="Dvorak J."/>
            <person name="Tong Y."/>
            <person name="Wang J."/>
            <person name="Yang H."/>
            <person name="Li Z."/>
            <person name="Wang D."/>
            <person name="Zhang A."/>
            <person name="Wang J."/>
        </authorList>
    </citation>
    <scope>NUCLEOTIDE SEQUENCE</scope>
</reference>
<dbReference type="InterPro" id="IPR053951">
    <property type="entry name" value="K_trans_N"/>
</dbReference>
<dbReference type="EMBL" id="KD250655">
    <property type="protein sequence ID" value="EMS48556.1"/>
    <property type="molecule type" value="Genomic_DNA"/>
</dbReference>
<dbReference type="STRING" id="4572.M7YNQ2"/>
<dbReference type="OMA" id="FRARACF"/>
<name>M7YNQ2_TRIUA</name>
<gene>
    <name evidence="2" type="ORF">TRIUR3_33789</name>
</gene>
<evidence type="ECO:0000259" key="1">
    <source>
        <dbReference type="Pfam" id="PF02705"/>
    </source>
</evidence>
<dbReference type="Pfam" id="PF02705">
    <property type="entry name" value="K_trans"/>
    <property type="match status" value="1"/>
</dbReference>
<sequence>MDGLHQLPELIEVVPFILDLQLQVTNDATKRKLSFSFITFPSVVLCYMGQASYLHKFPQDIGETFFKSIPAQCIAAGAGFRARACFRDSFLVDTSGGAHDTGAVVHDQ</sequence>
<organism evidence="2">
    <name type="scientific">Triticum urartu</name>
    <name type="common">Red wild einkorn</name>
    <name type="synonym">Crithodium urartu</name>
    <dbReference type="NCBI Taxonomy" id="4572"/>
    <lineage>
        <taxon>Eukaryota</taxon>
        <taxon>Viridiplantae</taxon>
        <taxon>Streptophyta</taxon>
        <taxon>Embryophyta</taxon>
        <taxon>Tracheophyta</taxon>
        <taxon>Spermatophyta</taxon>
        <taxon>Magnoliopsida</taxon>
        <taxon>Liliopsida</taxon>
        <taxon>Poales</taxon>
        <taxon>Poaceae</taxon>
        <taxon>BOP clade</taxon>
        <taxon>Pooideae</taxon>
        <taxon>Triticodae</taxon>
        <taxon>Triticeae</taxon>
        <taxon>Triticinae</taxon>
        <taxon>Triticum</taxon>
    </lineage>
</organism>